<dbReference type="CDD" id="cd07007">
    <property type="entry name" value="cupin_CapF-like_C"/>
    <property type="match status" value="1"/>
</dbReference>
<dbReference type="InterPro" id="IPR029303">
    <property type="entry name" value="CapF_C"/>
</dbReference>
<proteinExistence type="predicted"/>
<gene>
    <name evidence="3" type="ORF">CA13_23000</name>
</gene>
<dbReference type="AlphaFoldDB" id="A0A5C5Z0L8"/>
<reference evidence="3 4" key="1">
    <citation type="submission" date="2019-02" db="EMBL/GenBank/DDBJ databases">
        <title>Deep-cultivation of Planctomycetes and their phenomic and genomic characterization uncovers novel biology.</title>
        <authorList>
            <person name="Wiegand S."/>
            <person name="Jogler M."/>
            <person name="Boedeker C."/>
            <person name="Pinto D."/>
            <person name="Vollmers J."/>
            <person name="Rivas-Marin E."/>
            <person name="Kohn T."/>
            <person name="Peeters S.H."/>
            <person name="Heuer A."/>
            <person name="Rast P."/>
            <person name="Oberbeckmann S."/>
            <person name="Bunk B."/>
            <person name="Jeske O."/>
            <person name="Meyerdierks A."/>
            <person name="Storesund J.E."/>
            <person name="Kallscheuer N."/>
            <person name="Luecker S."/>
            <person name="Lage O.M."/>
            <person name="Pohl T."/>
            <person name="Merkel B.J."/>
            <person name="Hornburger P."/>
            <person name="Mueller R.-W."/>
            <person name="Bruemmer F."/>
            <person name="Labrenz M."/>
            <person name="Spormann A.M."/>
            <person name="Op Den Camp H."/>
            <person name="Overmann J."/>
            <person name="Amann R."/>
            <person name="Jetten M.S.M."/>
            <person name="Mascher T."/>
            <person name="Medema M.H."/>
            <person name="Devos D.P."/>
            <person name="Kaster A.-K."/>
            <person name="Ovreas L."/>
            <person name="Rohde M."/>
            <person name="Galperin M.Y."/>
            <person name="Jogler C."/>
        </authorList>
    </citation>
    <scope>NUCLEOTIDE SEQUENCE [LARGE SCALE GENOMIC DNA]</scope>
    <source>
        <strain evidence="3 4">CA13</strain>
    </source>
</reference>
<dbReference type="Gene3D" id="3.40.50.720">
    <property type="entry name" value="NAD(P)-binding Rossmann-like Domain"/>
    <property type="match status" value="1"/>
</dbReference>
<keyword evidence="4" id="KW-1185">Reference proteome</keyword>
<dbReference type="InterPro" id="IPR014710">
    <property type="entry name" value="RmlC-like_jellyroll"/>
</dbReference>
<dbReference type="InterPro" id="IPR011051">
    <property type="entry name" value="RmlC_Cupin_sf"/>
</dbReference>
<dbReference type="Proteomes" id="UP000315010">
    <property type="component" value="Unassembled WGS sequence"/>
</dbReference>
<sequence>MKRILITGSEGLIGWHLQCHLFAAPNLEASTANRKQFNDSEWLEKAVQHADAVVHLVGVNRGTDAEVEFDNPKLAQRLVDACEKTNSTPHVLYSNSTHCDRDIPYGRGKSTAAKIFQAWADANGALFSNMVLPHVFGEHGKPLYNSVVSTFASQLANDEPSSIQGDGKLSLMHTSQVAKLVCDLTESGHSGEARPAGFDISVADLYNRLKRVCDRYQSGVLPKLDEPLDYQLFNTYRSYLPPEKRRIPFQLHTDNRGSLFETVRADGKGQVFLSTTHPGITRGNHFHFRKVERFVVIEGRADIRLRRMFTNEVITYHVFGDAPEAIDIPTLHTHNITNTGDAPLVTLFWAGEFFDPNDPDTYACDVAARASRASSDGQE</sequence>
<dbReference type="EMBL" id="SJPJ01000001">
    <property type="protein sequence ID" value="TWT80854.1"/>
    <property type="molecule type" value="Genomic_DNA"/>
</dbReference>
<evidence type="ECO:0000259" key="1">
    <source>
        <dbReference type="Pfam" id="PF01370"/>
    </source>
</evidence>
<dbReference type="Pfam" id="PF14667">
    <property type="entry name" value="Polysacc_synt_C"/>
    <property type="match status" value="1"/>
</dbReference>
<dbReference type="RefSeq" id="WP_146396127.1">
    <property type="nucleotide sequence ID" value="NZ_SJPJ01000001.1"/>
</dbReference>
<feature type="domain" description="NAD-dependent epimerase/dehydratase" evidence="1">
    <location>
        <begin position="4"/>
        <end position="182"/>
    </location>
</feature>
<accession>A0A5C5Z0L8</accession>
<dbReference type="InterPro" id="IPR001509">
    <property type="entry name" value="Epimerase_deHydtase"/>
</dbReference>
<comment type="caution">
    <text evidence="3">The sequence shown here is derived from an EMBL/GenBank/DDBJ whole genome shotgun (WGS) entry which is preliminary data.</text>
</comment>
<evidence type="ECO:0000313" key="3">
    <source>
        <dbReference type="EMBL" id="TWT80854.1"/>
    </source>
</evidence>
<dbReference type="Gene3D" id="2.60.120.10">
    <property type="entry name" value="Jelly Rolls"/>
    <property type="match status" value="1"/>
</dbReference>
<dbReference type="SUPFAM" id="SSF51735">
    <property type="entry name" value="NAD(P)-binding Rossmann-fold domains"/>
    <property type="match status" value="1"/>
</dbReference>
<organism evidence="3 4">
    <name type="scientific">Novipirellula herctigrandis</name>
    <dbReference type="NCBI Taxonomy" id="2527986"/>
    <lineage>
        <taxon>Bacteria</taxon>
        <taxon>Pseudomonadati</taxon>
        <taxon>Planctomycetota</taxon>
        <taxon>Planctomycetia</taxon>
        <taxon>Pirellulales</taxon>
        <taxon>Pirellulaceae</taxon>
        <taxon>Novipirellula</taxon>
    </lineage>
</organism>
<evidence type="ECO:0000259" key="2">
    <source>
        <dbReference type="Pfam" id="PF14667"/>
    </source>
</evidence>
<dbReference type="OrthoDB" id="9801056at2"/>
<protein>
    <submittedName>
        <fullName evidence="3">NAD dependent epimerase/dehydratase family protein</fullName>
    </submittedName>
</protein>
<dbReference type="SUPFAM" id="SSF51182">
    <property type="entry name" value="RmlC-like cupins"/>
    <property type="match status" value="1"/>
</dbReference>
<evidence type="ECO:0000313" key="4">
    <source>
        <dbReference type="Proteomes" id="UP000315010"/>
    </source>
</evidence>
<dbReference type="InterPro" id="IPR036291">
    <property type="entry name" value="NAD(P)-bd_dom_sf"/>
</dbReference>
<feature type="domain" description="Capsular polysaccharide assembling protein CapF C-terminal" evidence="2">
    <location>
        <begin position="252"/>
        <end position="362"/>
    </location>
</feature>
<dbReference type="Pfam" id="PF01370">
    <property type="entry name" value="Epimerase"/>
    <property type="match status" value="1"/>
</dbReference>
<name>A0A5C5Z0L8_9BACT</name>